<keyword evidence="11" id="KW-1185">Reference proteome</keyword>
<dbReference type="InterPro" id="IPR003593">
    <property type="entry name" value="AAA+_ATPase"/>
</dbReference>
<dbReference type="Gene3D" id="1.20.1560.10">
    <property type="entry name" value="ABC transporter type 1, transmembrane domain"/>
    <property type="match status" value="1"/>
</dbReference>
<feature type="domain" description="ABC transmembrane type-1" evidence="9">
    <location>
        <begin position="28"/>
        <end position="317"/>
    </location>
</feature>
<dbReference type="InterPro" id="IPR027417">
    <property type="entry name" value="P-loop_NTPase"/>
</dbReference>
<feature type="transmembrane region" description="Helical" evidence="7">
    <location>
        <begin position="150"/>
        <end position="167"/>
    </location>
</feature>
<reference evidence="10 11" key="1">
    <citation type="journal article" date="2020" name="mSystems">
        <title>Defining Genomic and Predicted Metabolic Features of the Acetobacterium Genus.</title>
        <authorList>
            <person name="Ross D.E."/>
            <person name="Marshall C.W."/>
            <person name="Gulliver D."/>
            <person name="May H.D."/>
            <person name="Norman R.S."/>
        </authorList>
    </citation>
    <scope>NUCLEOTIDE SEQUENCE [LARGE SCALE GENOMIC DNA]</scope>
    <source>
        <strain evidence="10 11">DSM 8238</strain>
    </source>
</reference>
<name>A0ABR6WX95_9FIRM</name>
<feature type="transmembrane region" description="Helical" evidence="7">
    <location>
        <begin position="258"/>
        <end position="275"/>
    </location>
</feature>
<evidence type="ECO:0000313" key="11">
    <source>
        <dbReference type="Proteomes" id="UP000603234"/>
    </source>
</evidence>
<keyword evidence="5 7" id="KW-1133">Transmembrane helix</keyword>
<evidence type="ECO:0000256" key="6">
    <source>
        <dbReference type="ARBA" id="ARBA00023136"/>
    </source>
</evidence>
<dbReference type="Gene3D" id="3.40.50.300">
    <property type="entry name" value="P-loop containing nucleotide triphosphate hydrolases"/>
    <property type="match status" value="1"/>
</dbReference>
<dbReference type="SMART" id="SM00382">
    <property type="entry name" value="AAA"/>
    <property type="match status" value="1"/>
</dbReference>
<dbReference type="InterPro" id="IPR036640">
    <property type="entry name" value="ABC1_TM_sf"/>
</dbReference>
<dbReference type="Pfam" id="PF00664">
    <property type="entry name" value="ABC_membrane"/>
    <property type="match status" value="1"/>
</dbReference>
<evidence type="ECO:0000259" key="8">
    <source>
        <dbReference type="PROSITE" id="PS50893"/>
    </source>
</evidence>
<keyword evidence="3" id="KW-0547">Nucleotide-binding</keyword>
<dbReference type="PANTHER" id="PTHR43394">
    <property type="entry name" value="ATP-DEPENDENT PERMEASE MDL1, MITOCHONDRIAL"/>
    <property type="match status" value="1"/>
</dbReference>
<keyword evidence="4 10" id="KW-0067">ATP-binding</keyword>
<feature type="transmembrane region" description="Helical" evidence="7">
    <location>
        <begin position="173"/>
        <end position="193"/>
    </location>
</feature>
<dbReference type="RefSeq" id="WP_186843133.1">
    <property type="nucleotide sequence ID" value="NZ_WJBC01000022.1"/>
</dbReference>
<evidence type="ECO:0000256" key="3">
    <source>
        <dbReference type="ARBA" id="ARBA00022741"/>
    </source>
</evidence>
<dbReference type="PROSITE" id="PS50893">
    <property type="entry name" value="ABC_TRANSPORTER_2"/>
    <property type="match status" value="1"/>
</dbReference>
<evidence type="ECO:0000256" key="4">
    <source>
        <dbReference type="ARBA" id="ARBA00022840"/>
    </source>
</evidence>
<evidence type="ECO:0000259" key="9">
    <source>
        <dbReference type="PROSITE" id="PS50929"/>
    </source>
</evidence>
<proteinExistence type="predicted"/>
<evidence type="ECO:0000313" key="10">
    <source>
        <dbReference type="EMBL" id="MBC3805247.1"/>
    </source>
</evidence>
<comment type="subcellular location">
    <subcellularLocation>
        <location evidence="1">Cell membrane</location>
        <topology evidence="1">Multi-pass membrane protein</topology>
    </subcellularLocation>
</comment>
<feature type="transmembrane region" description="Helical" evidence="7">
    <location>
        <begin position="64"/>
        <end position="85"/>
    </location>
</feature>
<dbReference type="EMBL" id="WJBC01000022">
    <property type="protein sequence ID" value="MBC3805247.1"/>
    <property type="molecule type" value="Genomic_DNA"/>
</dbReference>
<keyword evidence="2 7" id="KW-0812">Transmembrane</keyword>
<dbReference type="CDD" id="cd07346">
    <property type="entry name" value="ABC_6TM_exporters"/>
    <property type="match status" value="1"/>
</dbReference>
<evidence type="ECO:0000256" key="7">
    <source>
        <dbReference type="SAM" id="Phobius"/>
    </source>
</evidence>
<comment type="caution">
    <text evidence="10">The sequence shown here is derived from an EMBL/GenBank/DDBJ whole genome shotgun (WGS) entry which is preliminary data.</text>
</comment>
<dbReference type="Proteomes" id="UP000603234">
    <property type="component" value="Unassembled WGS sequence"/>
</dbReference>
<feature type="domain" description="ABC transporter" evidence="8">
    <location>
        <begin position="349"/>
        <end position="578"/>
    </location>
</feature>
<dbReference type="Pfam" id="PF00005">
    <property type="entry name" value="ABC_tran"/>
    <property type="match status" value="1"/>
</dbReference>
<organism evidence="10 11">
    <name type="scientific">Acetobacterium fimetarium</name>
    <dbReference type="NCBI Taxonomy" id="52691"/>
    <lineage>
        <taxon>Bacteria</taxon>
        <taxon>Bacillati</taxon>
        <taxon>Bacillota</taxon>
        <taxon>Clostridia</taxon>
        <taxon>Eubacteriales</taxon>
        <taxon>Eubacteriaceae</taxon>
        <taxon>Acetobacterium</taxon>
    </lineage>
</organism>
<dbReference type="SUPFAM" id="SSF52540">
    <property type="entry name" value="P-loop containing nucleoside triphosphate hydrolases"/>
    <property type="match status" value="1"/>
</dbReference>
<dbReference type="InterPro" id="IPR003439">
    <property type="entry name" value="ABC_transporter-like_ATP-bd"/>
</dbReference>
<accession>A0ABR6WX95</accession>
<dbReference type="PROSITE" id="PS50929">
    <property type="entry name" value="ABC_TM1F"/>
    <property type="match status" value="1"/>
</dbReference>
<dbReference type="InterPro" id="IPR011527">
    <property type="entry name" value="ABC1_TM_dom"/>
</dbReference>
<sequence length="586" mass="65016">MSQGRPIKNVTNPDRIGSYFRLEAGPLLLVTVSGLLYNLGMLAGPYFEGQLVQRLFDIINGNKTFASMVTLALTYLAVILIVQVMRAIKRFYVRRFANNTSRNMRHMLYNSLVNMSKVELEQEDLGAVMTKAIADVDACVEGMRKFTTEIFDTGVVLVAYLGLLFFYDWRLAMLASLFTPLAYLIAGGLKTRITRYNAEYKKSAGRLNNATMDRISNAVTYRIYGREQNRDQAYEAHLQDYEQRAVLANLWENTMQPLYNIISMCGAVLVIYFGARNVQGSGWTSWDIAAFTTFLSAFTKMALKSSKAAKLFNAVQKAQVSWQRIKPLMKAYVVPNTNTTLDFSRPPQLEVTDVSLRWPGSTWSLNAISFSAAPGQIIGVTGAVAGGKSTLGKAFIGEVPYQGSIRVGDRELSELSAYERSRLIAYLGHEPELMSCSIAENIRLGKQESIAAVLETVCLDQEIAQMPQGAATSVGSGGIRLSGGQQARTALARTLYNAGPILILDDPFSAVDRRTEQAIFRNLRRLAKGKIVLLISHRLYLFPDLDRVLFLDNGSGIFSTHAALLKENNAYARLYRAQMAGGEQHD</sequence>
<dbReference type="SUPFAM" id="SSF90123">
    <property type="entry name" value="ABC transporter transmembrane region"/>
    <property type="match status" value="1"/>
</dbReference>
<protein>
    <submittedName>
        <fullName evidence="10">ATP-binding cassette domain-containing protein</fullName>
    </submittedName>
</protein>
<dbReference type="InterPro" id="IPR039421">
    <property type="entry name" value="Type_1_exporter"/>
</dbReference>
<evidence type="ECO:0000256" key="2">
    <source>
        <dbReference type="ARBA" id="ARBA00022692"/>
    </source>
</evidence>
<gene>
    <name evidence="10" type="ORF">GH808_12545</name>
</gene>
<dbReference type="PANTHER" id="PTHR43394:SF1">
    <property type="entry name" value="ATP-BINDING CASSETTE SUB-FAMILY B MEMBER 10, MITOCHONDRIAL"/>
    <property type="match status" value="1"/>
</dbReference>
<dbReference type="GO" id="GO:0005524">
    <property type="term" value="F:ATP binding"/>
    <property type="evidence" value="ECO:0007669"/>
    <property type="project" value="UniProtKB-KW"/>
</dbReference>
<feature type="transmembrane region" description="Helical" evidence="7">
    <location>
        <begin position="24"/>
        <end position="44"/>
    </location>
</feature>
<evidence type="ECO:0000256" key="5">
    <source>
        <dbReference type="ARBA" id="ARBA00022989"/>
    </source>
</evidence>
<evidence type="ECO:0000256" key="1">
    <source>
        <dbReference type="ARBA" id="ARBA00004651"/>
    </source>
</evidence>
<keyword evidence="6 7" id="KW-0472">Membrane</keyword>